<sequence>MRPKAARPAVAHPDILEGAVRTVTHAHAAVVVAPVGQNQCSLDGDIFDELVVRIRIFRPVEKNTPFPVGKFFILPFRVPRQKPGMEVQKSVFIESVSETLRSEFFAAHRRPPGIVRGERAGF</sequence>
<evidence type="ECO:0000313" key="1">
    <source>
        <dbReference type="EMBL" id="MPN51714.1"/>
    </source>
</evidence>
<name>A0A645ITJ3_9ZZZZ</name>
<dbReference type="EMBL" id="VSSQ01117108">
    <property type="protein sequence ID" value="MPN51714.1"/>
    <property type="molecule type" value="Genomic_DNA"/>
</dbReference>
<proteinExistence type="predicted"/>
<reference evidence="1" key="1">
    <citation type="submission" date="2019-08" db="EMBL/GenBank/DDBJ databases">
        <authorList>
            <person name="Kucharzyk K."/>
            <person name="Murdoch R.W."/>
            <person name="Higgins S."/>
            <person name="Loffler F."/>
        </authorList>
    </citation>
    <scope>NUCLEOTIDE SEQUENCE</scope>
</reference>
<dbReference type="AlphaFoldDB" id="A0A645ITJ3"/>
<protein>
    <submittedName>
        <fullName evidence="1">Uncharacterized protein</fullName>
    </submittedName>
</protein>
<gene>
    <name evidence="1" type="ORF">SDC9_199363</name>
</gene>
<accession>A0A645ITJ3</accession>
<organism evidence="1">
    <name type="scientific">bioreactor metagenome</name>
    <dbReference type="NCBI Taxonomy" id="1076179"/>
    <lineage>
        <taxon>unclassified sequences</taxon>
        <taxon>metagenomes</taxon>
        <taxon>ecological metagenomes</taxon>
    </lineage>
</organism>
<comment type="caution">
    <text evidence="1">The sequence shown here is derived from an EMBL/GenBank/DDBJ whole genome shotgun (WGS) entry which is preliminary data.</text>
</comment>